<organism evidence="3 4">
    <name type="scientific">Paraburkholderia bryophila</name>
    <dbReference type="NCBI Taxonomy" id="420952"/>
    <lineage>
        <taxon>Bacteria</taxon>
        <taxon>Pseudomonadati</taxon>
        <taxon>Pseudomonadota</taxon>
        <taxon>Betaproteobacteria</taxon>
        <taxon>Burkholderiales</taxon>
        <taxon>Burkholderiaceae</taxon>
        <taxon>Paraburkholderia</taxon>
    </lineage>
</organism>
<accession>A0A7Y9WIK3</accession>
<keyword evidence="4" id="KW-1185">Reference proteome</keyword>
<dbReference type="AlphaFoldDB" id="A0A7Y9WIK3"/>
<feature type="compositionally biased region" description="Low complexity" evidence="1">
    <location>
        <begin position="266"/>
        <end position="276"/>
    </location>
</feature>
<dbReference type="CDD" id="cd11614">
    <property type="entry name" value="SAF_CpaB_FlgA_like"/>
    <property type="match status" value="1"/>
</dbReference>
<dbReference type="EMBL" id="JACCAS010000001">
    <property type="protein sequence ID" value="NYH21536.1"/>
    <property type="molecule type" value="Genomic_DNA"/>
</dbReference>
<proteinExistence type="predicted"/>
<feature type="region of interest" description="Disordered" evidence="1">
    <location>
        <begin position="266"/>
        <end position="285"/>
    </location>
</feature>
<dbReference type="Pfam" id="PF16976">
    <property type="entry name" value="RcpC"/>
    <property type="match status" value="1"/>
</dbReference>
<dbReference type="InterPro" id="IPR017592">
    <property type="entry name" value="Pilus_assmbl_Flp-typ_CpaB"/>
</dbReference>
<name>A0A7Y9WIK3_9BURK</name>
<gene>
    <name evidence="3" type="ORF">GGD40_001015</name>
</gene>
<evidence type="ECO:0000256" key="1">
    <source>
        <dbReference type="SAM" id="MobiDB-lite"/>
    </source>
</evidence>
<dbReference type="RefSeq" id="WP_179742974.1">
    <property type="nucleotide sequence ID" value="NZ_JACCAS010000001.1"/>
</dbReference>
<dbReference type="SMART" id="SM00858">
    <property type="entry name" value="SAF"/>
    <property type="match status" value="1"/>
</dbReference>
<comment type="caution">
    <text evidence="3">The sequence shown here is derived from an EMBL/GenBank/DDBJ whole genome shotgun (WGS) entry which is preliminary data.</text>
</comment>
<evidence type="ECO:0000313" key="4">
    <source>
        <dbReference type="Proteomes" id="UP000540929"/>
    </source>
</evidence>
<reference evidence="3 4" key="1">
    <citation type="submission" date="2020-07" db="EMBL/GenBank/DDBJ databases">
        <title>Exploring microbial biodiversity for novel pathways involved in the catabolism of aromatic compounds derived from lignin.</title>
        <authorList>
            <person name="Elkins J."/>
        </authorList>
    </citation>
    <scope>NUCLEOTIDE SEQUENCE [LARGE SCALE GENOMIC DNA]</scope>
    <source>
        <strain evidence="3 4">H2C3C</strain>
    </source>
</reference>
<dbReference type="InterPro" id="IPR031571">
    <property type="entry name" value="RcpC_dom"/>
</dbReference>
<dbReference type="Proteomes" id="UP000540929">
    <property type="component" value="Unassembled WGS sequence"/>
</dbReference>
<sequence>MPNLTKVLAGVLIAVALLLGLFAWTLSRRPPPVAVVAPTQASFPVVVASHTLPAGKAITVDQLRVQTLPINPNGAFTDPAQLAGRVPNADIVADSPVMEAQLSSGLAERIEPGERALAVRVDEGNAVGNRLRPGNFVDVFFTLKRDGGMAGGEVDRTQARLLMSKVRVLAFGNASAVGDTSGDPNGMVRTAVLAVPVADVDRLTLAESAGRLIFALRNPKDAEVLDESLLPAYPGVLKTAARAGATDPLQDSTRAAAGVALDTLSGSSGPAGAGARPPLPSLPSHMPVPATRVTASTNTTKSGIEVIRGGRAETVAW</sequence>
<dbReference type="Pfam" id="PF08666">
    <property type="entry name" value="SAF"/>
    <property type="match status" value="1"/>
</dbReference>
<dbReference type="NCBIfam" id="TIGR03177">
    <property type="entry name" value="pilus_cpaB"/>
    <property type="match status" value="1"/>
</dbReference>
<dbReference type="InterPro" id="IPR013974">
    <property type="entry name" value="SAF"/>
</dbReference>
<evidence type="ECO:0000313" key="3">
    <source>
        <dbReference type="EMBL" id="NYH21536.1"/>
    </source>
</evidence>
<protein>
    <submittedName>
        <fullName evidence="3">Pilus assembly protein CpaB</fullName>
    </submittedName>
</protein>
<evidence type="ECO:0000259" key="2">
    <source>
        <dbReference type="SMART" id="SM00858"/>
    </source>
</evidence>
<feature type="domain" description="SAF" evidence="2">
    <location>
        <begin position="43"/>
        <end position="103"/>
    </location>
</feature>